<evidence type="ECO:0000313" key="2">
    <source>
        <dbReference type="EMBL" id="CAG8852347.1"/>
    </source>
</evidence>
<protein>
    <submittedName>
        <fullName evidence="2">44684_t:CDS:1</fullName>
    </submittedName>
</protein>
<dbReference type="Proteomes" id="UP000789901">
    <property type="component" value="Unassembled WGS sequence"/>
</dbReference>
<reference evidence="2 3" key="1">
    <citation type="submission" date="2021-06" db="EMBL/GenBank/DDBJ databases">
        <authorList>
            <person name="Kallberg Y."/>
            <person name="Tangrot J."/>
            <person name="Rosling A."/>
        </authorList>
    </citation>
    <scope>NUCLEOTIDE SEQUENCE [LARGE SCALE GENOMIC DNA]</scope>
    <source>
        <strain evidence="2 3">120-4 pot B 10/14</strain>
    </source>
</reference>
<evidence type="ECO:0000313" key="3">
    <source>
        <dbReference type="Proteomes" id="UP000789901"/>
    </source>
</evidence>
<dbReference type="EMBL" id="CAJVQB010111099">
    <property type="protein sequence ID" value="CAG8852347.1"/>
    <property type="molecule type" value="Genomic_DNA"/>
</dbReference>
<proteinExistence type="predicted"/>
<evidence type="ECO:0000256" key="1">
    <source>
        <dbReference type="SAM" id="MobiDB-lite"/>
    </source>
</evidence>
<sequence>EPSGTQNSRNQRNSIPIWQAPSEEVAKFFDSATKAGISETGARESDNKTF</sequence>
<name>A0ABN7XBW3_GIGMA</name>
<feature type="region of interest" description="Disordered" evidence="1">
    <location>
        <begin position="1"/>
        <end position="21"/>
    </location>
</feature>
<organism evidence="2 3">
    <name type="scientific">Gigaspora margarita</name>
    <dbReference type="NCBI Taxonomy" id="4874"/>
    <lineage>
        <taxon>Eukaryota</taxon>
        <taxon>Fungi</taxon>
        <taxon>Fungi incertae sedis</taxon>
        <taxon>Mucoromycota</taxon>
        <taxon>Glomeromycotina</taxon>
        <taxon>Glomeromycetes</taxon>
        <taxon>Diversisporales</taxon>
        <taxon>Gigasporaceae</taxon>
        <taxon>Gigaspora</taxon>
    </lineage>
</organism>
<comment type="caution">
    <text evidence="2">The sequence shown here is derived from an EMBL/GenBank/DDBJ whole genome shotgun (WGS) entry which is preliminary data.</text>
</comment>
<feature type="compositionally biased region" description="Polar residues" evidence="1">
    <location>
        <begin position="1"/>
        <end position="16"/>
    </location>
</feature>
<keyword evidence="3" id="KW-1185">Reference proteome</keyword>
<feature type="non-terminal residue" evidence="2">
    <location>
        <position position="1"/>
    </location>
</feature>
<gene>
    <name evidence="2" type="ORF">GMARGA_LOCUS41178</name>
</gene>
<accession>A0ABN7XBW3</accession>